<comment type="caution">
    <text evidence="1">The sequence shown here is derived from an EMBL/GenBank/DDBJ whole genome shotgun (WGS) entry which is preliminary data.</text>
</comment>
<dbReference type="EMBL" id="BRLJ01000007">
    <property type="protein sequence ID" value="GKX63901.1"/>
    <property type="molecule type" value="Genomic_DNA"/>
</dbReference>
<sequence length="316" mass="36766">MKYFISLFFLPFLVFSEDNLEYISCYEEYNSSCEVILEKGAESEINDYSVYLKERVTGKKIFLSPEQNTTMEGVSLYRIDNSYLLLKEYWGAGRGVNFIRFKFKDHSLDDAVVFNIESQVDVYLKKRNWGGYYCDYSSGTSFDNSLPPLHSVFLANCKKKNKFNLINNDYINNDVIFFISHLSNNNKTNLIKLIALDSKDSNNIDFEDVGCIENCSDISKSGNFIGKINKKIRVKLHLDFKASDTYGYYYYDKFKQNISLSGRLNNGELILNAYKENGELLEVFNGILSDGKYSGYWIDMKTKKEYPFSFYRMITQ</sequence>
<proteinExistence type="predicted"/>
<accession>A0ABQ5LJV1</accession>
<keyword evidence="2" id="KW-1185">Reference proteome</keyword>
<name>A0ABQ5LJV1_9GAMM</name>
<evidence type="ECO:0000313" key="2">
    <source>
        <dbReference type="Proteomes" id="UP001059610"/>
    </source>
</evidence>
<dbReference type="RefSeq" id="WP_114986924.1">
    <property type="nucleotide sequence ID" value="NZ_BRLJ01000007.1"/>
</dbReference>
<reference evidence="1" key="1">
    <citation type="submission" date="2022-06" db="EMBL/GenBank/DDBJ databases">
        <title>Draft genome sequences of Pragia fontium str. JCM24417.</title>
        <authorList>
            <person name="Wakabayashi Y."/>
            <person name="Kojima K."/>
        </authorList>
    </citation>
    <scope>NUCLEOTIDE SEQUENCE</scope>
    <source>
        <strain evidence="1">JCM 24417</strain>
    </source>
</reference>
<evidence type="ECO:0000313" key="1">
    <source>
        <dbReference type="EMBL" id="GKX63901.1"/>
    </source>
</evidence>
<dbReference type="Proteomes" id="UP001059610">
    <property type="component" value="Unassembled WGS sequence"/>
</dbReference>
<organism evidence="1 2">
    <name type="scientific">Pragia fontium</name>
    <dbReference type="NCBI Taxonomy" id="82985"/>
    <lineage>
        <taxon>Bacteria</taxon>
        <taxon>Pseudomonadati</taxon>
        <taxon>Pseudomonadota</taxon>
        <taxon>Gammaproteobacteria</taxon>
        <taxon>Enterobacterales</taxon>
        <taxon>Budviciaceae</taxon>
        <taxon>Pragia</taxon>
    </lineage>
</organism>
<gene>
    <name evidence="1" type="ORF">SOASR032_24700</name>
</gene>
<protein>
    <submittedName>
        <fullName evidence="1">Uncharacterized protein</fullName>
    </submittedName>
</protein>